<gene>
    <name evidence="1" type="ORF">NDU88_004049</name>
</gene>
<sequence length="108" mass="12366">MQAQKEGLNEDIHMEELQEAFRDMAREKCPEPGGLLVEYFKASSAPLLLAQLETFRETRTNKVLPFHKQEALIIMLFKPGNNTCSCRLQSMRNVDIKLLTNVFALRLG</sequence>
<keyword evidence="2" id="KW-1185">Reference proteome</keyword>
<proteinExistence type="predicted"/>
<name>A0AAV7UG26_PLEWA</name>
<evidence type="ECO:0000313" key="1">
    <source>
        <dbReference type="EMBL" id="KAJ1187271.1"/>
    </source>
</evidence>
<comment type="caution">
    <text evidence="1">The sequence shown here is derived from an EMBL/GenBank/DDBJ whole genome shotgun (WGS) entry which is preliminary data.</text>
</comment>
<protein>
    <submittedName>
        <fullName evidence="1">Uncharacterized protein</fullName>
    </submittedName>
</protein>
<dbReference type="EMBL" id="JANPWB010000005">
    <property type="protein sequence ID" value="KAJ1187271.1"/>
    <property type="molecule type" value="Genomic_DNA"/>
</dbReference>
<dbReference type="AlphaFoldDB" id="A0AAV7UG26"/>
<evidence type="ECO:0000313" key="2">
    <source>
        <dbReference type="Proteomes" id="UP001066276"/>
    </source>
</evidence>
<organism evidence="1 2">
    <name type="scientific">Pleurodeles waltl</name>
    <name type="common">Iberian ribbed newt</name>
    <dbReference type="NCBI Taxonomy" id="8319"/>
    <lineage>
        <taxon>Eukaryota</taxon>
        <taxon>Metazoa</taxon>
        <taxon>Chordata</taxon>
        <taxon>Craniata</taxon>
        <taxon>Vertebrata</taxon>
        <taxon>Euteleostomi</taxon>
        <taxon>Amphibia</taxon>
        <taxon>Batrachia</taxon>
        <taxon>Caudata</taxon>
        <taxon>Salamandroidea</taxon>
        <taxon>Salamandridae</taxon>
        <taxon>Pleurodelinae</taxon>
        <taxon>Pleurodeles</taxon>
    </lineage>
</organism>
<accession>A0AAV7UG26</accession>
<reference evidence="1" key="1">
    <citation type="journal article" date="2022" name="bioRxiv">
        <title>Sequencing and chromosome-scale assembly of the giantPleurodeles waltlgenome.</title>
        <authorList>
            <person name="Brown T."/>
            <person name="Elewa A."/>
            <person name="Iarovenko S."/>
            <person name="Subramanian E."/>
            <person name="Araus A.J."/>
            <person name="Petzold A."/>
            <person name="Susuki M."/>
            <person name="Suzuki K.-i.T."/>
            <person name="Hayashi T."/>
            <person name="Toyoda A."/>
            <person name="Oliveira C."/>
            <person name="Osipova E."/>
            <person name="Leigh N.D."/>
            <person name="Simon A."/>
            <person name="Yun M.H."/>
        </authorList>
    </citation>
    <scope>NUCLEOTIDE SEQUENCE</scope>
    <source>
        <strain evidence="1">20211129_DDA</strain>
        <tissue evidence="1">Liver</tissue>
    </source>
</reference>
<dbReference type="Proteomes" id="UP001066276">
    <property type="component" value="Chromosome 3_1"/>
</dbReference>